<proteinExistence type="inferred from homology"/>
<comment type="caution">
    <text evidence="6">The sequence shown here is derived from an EMBL/GenBank/DDBJ whole genome shotgun (WGS) entry which is preliminary data.</text>
</comment>
<evidence type="ECO:0000256" key="2">
    <source>
        <dbReference type="ARBA" id="ARBA00022747"/>
    </source>
</evidence>
<dbReference type="InterPro" id="IPR044946">
    <property type="entry name" value="Restrct_endonuc_typeI_TRD_sf"/>
</dbReference>
<evidence type="ECO:0000259" key="5">
    <source>
        <dbReference type="Pfam" id="PF01420"/>
    </source>
</evidence>
<dbReference type="Gene3D" id="3.90.220.20">
    <property type="entry name" value="DNA methylase specificity domains"/>
    <property type="match status" value="1"/>
</dbReference>
<dbReference type="Proteomes" id="UP001500390">
    <property type="component" value="Unassembled WGS sequence"/>
</dbReference>
<organism evidence="6 7">
    <name type="scientific">Ornithinibacter aureus</name>
    <dbReference type="NCBI Taxonomy" id="622664"/>
    <lineage>
        <taxon>Bacteria</taxon>
        <taxon>Bacillati</taxon>
        <taxon>Actinomycetota</taxon>
        <taxon>Actinomycetes</taxon>
        <taxon>Micrococcales</taxon>
        <taxon>Intrasporangiaceae</taxon>
        <taxon>Ornithinibacter</taxon>
    </lineage>
</organism>
<dbReference type="EMBL" id="BAABFX010000016">
    <property type="protein sequence ID" value="GAA4390907.1"/>
    <property type="molecule type" value="Genomic_DNA"/>
</dbReference>
<evidence type="ECO:0000313" key="6">
    <source>
        <dbReference type="EMBL" id="GAA4390907.1"/>
    </source>
</evidence>
<protein>
    <recommendedName>
        <fullName evidence="5">Type I restriction modification DNA specificity domain-containing protein</fullName>
    </recommendedName>
</protein>
<sequence>MGWQGFSVSEWETATLGSIANLTIGRTPPRGEAQWWTTDLERPFCTIADMGPMSVRPTREGVTEHAEQAGKAKRFPAGTLMMSFKLSIGKVGFAAVDVFPNEAIVGIDVHDPRVDVRYLAHFLGSQDLTRAAGEAVKGKTLNGTTLRAIVVSIPPMDVQRALVAAIDQMDQLRDALYAEAASLTCVKSRTIRDVLNRTLNVNGDASGRVL</sequence>
<keyword evidence="7" id="KW-1185">Reference proteome</keyword>
<dbReference type="PANTHER" id="PTHR43140">
    <property type="entry name" value="TYPE-1 RESTRICTION ENZYME ECOKI SPECIFICITY PROTEIN"/>
    <property type="match status" value="1"/>
</dbReference>
<comment type="similarity">
    <text evidence="1">Belongs to the type-I restriction system S methylase family.</text>
</comment>
<dbReference type="Pfam" id="PF01420">
    <property type="entry name" value="Methylase_S"/>
    <property type="match status" value="1"/>
</dbReference>
<dbReference type="SUPFAM" id="SSF116734">
    <property type="entry name" value="DNA methylase specificity domain"/>
    <property type="match status" value="1"/>
</dbReference>
<name>A0ABP8JHG5_9MICO</name>
<keyword evidence="2" id="KW-0680">Restriction system</keyword>
<comment type="subunit">
    <text evidence="4">The methyltransferase is composed of M and S polypeptides.</text>
</comment>
<keyword evidence="3" id="KW-0238">DNA-binding</keyword>
<feature type="domain" description="Type I restriction modification DNA specificity" evidence="5">
    <location>
        <begin position="9"/>
        <end position="173"/>
    </location>
</feature>
<evidence type="ECO:0000256" key="4">
    <source>
        <dbReference type="ARBA" id="ARBA00038652"/>
    </source>
</evidence>
<reference evidence="7" key="1">
    <citation type="journal article" date="2019" name="Int. J. Syst. Evol. Microbiol.">
        <title>The Global Catalogue of Microorganisms (GCM) 10K type strain sequencing project: providing services to taxonomists for standard genome sequencing and annotation.</title>
        <authorList>
            <consortium name="The Broad Institute Genomics Platform"/>
            <consortium name="The Broad Institute Genome Sequencing Center for Infectious Disease"/>
            <person name="Wu L."/>
            <person name="Ma J."/>
        </authorList>
    </citation>
    <scope>NUCLEOTIDE SEQUENCE [LARGE SCALE GENOMIC DNA]</scope>
    <source>
        <strain evidence="7">JCM 17738</strain>
    </source>
</reference>
<evidence type="ECO:0000256" key="1">
    <source>
        <dbReference type="ARBA" id="ARBA00010923"/>
    </source>
</evidence>
<gene>
    <name evidence="6" type="ORF">GCM10023153_08350</name>
</gene>
<dbReference type="InterPro" id="IPR051212">
    <property type="entry name" value="Type-I_RE_S_subunit"/>
</dbReference>
<dbReference type="PANTHER" id="PTHR43140:SF1">
    <property type="entry name" value="TYPE I RESTRICTION ENZYME ECOKI SPECIFICITY SUBUNIT"/>
    <property type="match status" value="1"/>
</dbReference>
<evidence type="ECO:0000256" key="3">
    <source>
        <dbReference type="ARBA" id="ARBA00023125"/>
    </source>
</evidence>
<dbReference type="InterPro" id="IPR000055">
    <property type="entry name" value="Restrct_endonuc_typeI_TRD"/>
</dbReference>
<evidence type="ECO:0000313" key="7">
    <source>
        <dbReference type="Proteomes" id="UP001500390"/>
    </source>
</evidence>
<accession>A0ABP8JHG5</accession>